<reference evidence="1" key="1">
    <citation type="submission" date="2020-05" db="EMBL/GenBank/DDBJ databases">
        <title>Mycena genomes resolve the evolution of fungal bioluminescence.</title>
        <authorList>
            <person name="Tsai I.J."/>
        </authorList>
    </citation>
    <scope>NUCLEOTIDE SEQUENCE</scope>
    <source>
        <strain evidence="1">160909Yilan</strain>
    </source>
</reference>
<dbReference type="Proteomes" id="UP000623467">
    <property type="component" value="Unassembled WGS sequence"/>
</dbReference>
<proteinExistence type="predicted"/>
<organism evidence="1 2">
    <name type="scientific">Mycena sanguinolenta</name>
    <dbReference type="NCBI Taxonomy" id="230812"/>
    <lineage>
        <taxon>Eukaryota</taxon>
        <taxon>Fungi</taxon>
        <taxon>Dikarya</taxon>
        <taxon>Basidiomycota</taxon>
        <taxon>Agaricomycotina</taxon>
        <taxon>Agaricomycetes</taxon>
        <taxon>Agaricomycetidae</taxon>
        <taxon>Agaricales</taxon>
        <taxon>Marasmiineae</taxon>
        <taxon>Mycenaceae</taxon>
        <taxon>Mycena</taxon>
    </lineage>
</organism>
<evidence type="ECO:0000313" key="2">
    <source>
        <dbReference type="Proteomes" id="UP000623467"/>
    </source>
</evidence>
<protein>
    <submittedName>
        <fullName evidence="1">Uncharacterized protein</fullName>
    </submittedName>
</protein>
<name>A0A8H7D8Q6_9AGAR</name>
<comment type="caution">
    <text evidence="1">The sequence shown here is derived from an EMBL/GenBank/DDBJ whole genome shotgun (WGS) entry which is preliminary data.</text>
</comment>
<dbReference type="InterPro" id="IPR032675">
    <property type="entry name" value="LRR_dom_sf"/>
</dbReference>
<sequence length="240" mass="27390">MTRLSLLERESVYAHLLRRNEVASAVESILRALGPSLEVLDISLSEHIGKFLLNPISLPHLVDLTTRCCDFLVRPEDAPLLEPTHSLRYLHIVDSTRHWVCMENFLTKNGISHFAPSLTHLRLSQLDQEAAFIRQLEYALDPSRDPLHGIIPPTIERLLLKPGVERNYRCACGRCDHCDEMDGYDELLKDARELRDKDRRVVLLKADSTRPAKGSDLQEWLDGGAFNWDASDLDLKVGRY</sequence>
<dbReference type="OrthoDB" id="2748701at2759"/>
<dbReference type="SUPFAM" id="SSF52047">
    <property type="entry name" value="RNI-like"/>
    <property type="match status" value="1"/>
</dbReference>
<dbReference type="Gene3D" id="3.80.10.10">
    <property type="entry name" value="Ribonuclease Inhibitor"/>
    <property type="match status" value="1"/>
</dbReference>
<keyword evidence="2" id="KW-1185">Reference proteome</keyword>
<accession>A0A8H7D8Q6</accession>
<dbReference type="EMBL" id="JACAZH010000007">
    <property type="protein sequence ID" value="KAF7363642.1"/>
    <property type="molecule type" value="Genomic_DNA"/>
</dbReference>
<gene>
    <name evidence="1" type="ORF">MSAN_01021400</name>
</gene>
<dbReference type="AlphaFoldDB" id="A0A8H7D8Q6"/>
<evidence type="ECO:0000313" key="1">
    <source>
        <dbReference type="EMBL" id="KAF7363642.1"/>
    </source>
</evidence>